<keyword evidence="3 5" id="KW-0067">ATP-binding</keyword>
<dbReference type="GO" id="GO:0005886">
    <property type="term" value="C:plasma membrane"/>
    <property type="evidence" value="ECO:0007669"/>
    <property type="project" value="TreeGrafter"/>
</dbReference>
<dbReference type="Pfam" id="PF00005">
    <property type="entry name" value="ABC_tran"/>
    <property type="match status" value="1"/>
</dbReference>
<feature type="domain" description="ABC transporter" evidence="4">
    <location>
        <begin position="2"/>
        <end position="216"/>
    </location>
</feature>
<dbReference type="EMBL" id="QYUO01000001">
    <property type="protein sequence ID" value="RJF97585.1"/>
    <property type="molecule type" value="Genomic_DNA"/>
</dbReference>
<name>A0A3A3G638_9BURK</name>
<keyword evidence="2" id="KW-0547">Nucleotide-binding</keyword>
<keyword evidence="6" id="KW-1185">Reference proteome</keyword>
<dbReference type="SMART" id="SM00382">
    <property type="entry name" value="AAA"/>
    <property type="match status" value="1"/>
</dbReference>
<sequence length="216" mass="22395">MLQITDLHYRYPTSTSAQLTVPSFSLEAGRHAIILGPSGCGKSTLLHLLAAILTPQQGSLHVAGTDLRALTPRQADAWRGRTVGFLPQKLALIPSLSVFENLTVAAYATGRAPEIVRATELLAALGLADKATAKPHALSQGQQQRAAIARAMFNRPALLLADEPTANLDDASCSASIGLLNTQAAAVGASLVIATHDARVLAALPDAAVLRLGGTA</sequence>
<evidence type="ECO:0000313" key="6">
    <source>
        <dbReference type="Proteomes" id="UP000265955"/>
    </source>
</evidence>
<dbReference type="PROSITE" id="PS50893">
    <property type="entry name" value="ABC_TRANSPORTER_2"/>
    <property type="match status" value="1"/>
</dbReference>
<dbReference type="SUPFAM" id="SSF52540">
    <property type="entry name" value="P-loop containing nucleoside triphosphate hydrolases"/>
    <property type="match status" value="1"/>
</dbReference>
<dbReference type="OrthoDB" id="581709at2"/>
<dbReference type="GO" id="GO:0022857">
    <property type="term" value="F:transmembrane transporter activity"/>
    <property type="evidence" value="ECO:0007669"/>
    <property type="project" value="TreeGrafter"/>
</dbReference>
<keyword evidence="1" id="KW-0472">Membrane</keyword>
<dbReference type="PANTHER" id="PTHR24220:SF659">
    <property type="entry name" value="TRANSPORTER, PUTATIVE-RELATED"/>
    <property type="match status" value="1"/>
</dbReference>
<protein>
    <submittedName>
        <fullName evidence="5">ATP-binding cassette domain-containing protein</fullName>
    </submittedName>
</protein>
<dbReference type="GO" id="GO:0005524">
    <property type="term" value="F:ATP binding"/>
    <property type="evidence" value="ECO:0007669"/>
    <property type="project" value="UniProtKB-KW"/>
</dbReference>
<evidence type="ECO:0000259" key="4">
    <source>
        <dbReference type="PROSITE" id="PS50893"/>
    </source>
</evidence>
<dbReference type="InterPro" id="IPR015854">
    <property type="entry name" value="ABC_transpr_LolD-like"/>
</dbReference>
<keyword evidence="1" id="KW-1003">Cell membrane</keyword>
<organism evidence="5 6">
    <name type="scientific">Noviherbaspirillum saxi</name>
    <dbReference type="NCBI Taxonomy" id="2320863"/>
    <lineage>
        <taxon>Bacteria</taxon>
        <taxon>Pseudomonadati</taxon>
        <taxon>Pseudomonadota</taxon>
        <taxon>Betaproteobacteria</taxon>
        <taxon>Burkholderiales</taxon>
        <taxon>Oxalobacteraceae</taxon>
        <taxon>Noviherbaspirillum</taxon>
    </lineage>
</organism>
<dbReference type="InterPro" id="IPR027417">
    <property type="entry name" value="P-loop_NTPase"/>
</dbReference>
<dbReference type="Proteomes" id="UP000265955">
    <property type="component" value="Unassembled WGS sequence"/>
</dbReference>
<dbReference type="GO" id="GO:0016887">
    <property type="term" value="F:ATP hydrolysis activity"/>
    <property type="evidence" value="ECO:0007669"/>
    <property type="project" value="InterPro"/>
</dbReference>
<accession>A0A3A3G638</accession>
<evidence type="ECO:0000256" key="1">
    <source>
        <dbReference type="ARBA" id="ARBA00022475"/>
    </source>
</evidence>
<gene>
    <name evidence="5" type="ORF">D3871_02870</name>
</gene>
<dbReference type="InterPro" id="IPR003593">
    <property type="entry name" value="AAA+_ATPase"/>
</dbReference>
<dbReference type="PANTHER" id="PTHR24220">
    <property type="entry name" value="IMPORT ATP-BINDING PROTEIN"/>
    <property type="match status" value="1"/>
</dbReference>
<dbReference type="RefSeq" id="WP_119767533.1">
    <property type="nucleotide sequence ID" value="NZ_QYUO01000001.1"/>
</dbReference>
<dbReference type="AlphaFoldDB" id="A0A3A3G638"/>
<dbReference type="PROSITE" id="PS00211">
    <property type="entry name" value="ABC_TRANSPORTER_1"/>
    <property type="match status" value="1"/>
</dbReference>
<reference evidence="6" key="1">
    <citation type="submission" date="2018-09" db="EMBL/GenBank/DDBJ databases">
        <authorList>
            <person name="Zhu H."/>
        </authorList>
    </citation>
    <scope>NUCLEOTIDE SEQUENCE [LARGE SCALE GENOMIC DNA]</scope>
    <source>
        <strain evidence="6">K1R23-30</strain>
    </source>
</reference>
<dbReference type="Gene3D" id="3.40.50.300">
    <property type="entry name" value="P-loop containing nucleotide triphosphate hydrolases"/>
    <property type="match status" value="1"/>
</dbReference>
<evidence type="ECO:0000256" key="2">
    <source>
        <dbReference type="ARBA" id="ARBA00022741"/>
    </source>
</evidence>
<dbReference type="InterPro" id="IPR003439">
    <property type="entry name" value="ABC_transporter-like_ATP-bd"/>
</dbReference>
<comment type="caution">
    <text evidence="5">The sequence shown here is derived from an EMBL/GenBank/DDBJ whole genome shotgun (WGS) entry which is preliminary data.</text>
</comment>
<evidence type="ECO:0000313" key="5">
    <source>
        <dbReference type="EMBL" id="RJF97585.1"/>
    </source>
</evidence>
<proteinExistence type="predicted"/>
<evidence type="ECO:0000256" key="3">
    <source>
        <dbReference type="ARBA" id="ARBA00022840"/>
    </source>
</evidence>
<dbReference type="InterPro" id="IPR017871">
    <property type="entry name" value="ABC_transporter-like_CS"/>
</dbReference>